<feature type="compositionally biased region" description="Low complexity" evidence="5">
    <location>
        <begin position="143"/>
        <end position="154"/>
    </location>
</feature>
<evidence type="ECO:0000313" key="7">
    <source>
        <dbReference type="EMBL" id="KAK9693663.1"/>
    </source>
</evidence>
<dbReference type="PANTHER" id="PTHR12917">
    <property type="entry name" value="ASPARTYL PROTEASE DDI-RELATED"/>
    <property type="match status" value="1"/>
</dbReference>
<gene>
    <name evidence="7" type="primary">DDI1_2</name>
    <name evidence="7" type="ORF">K7432_013806</name>
</gene>
<dbReference type="InterPro" id="IPR009060">
    <property type="entry name" value="UBA-like_sf"/>
</dbReference>
<dbReference type="PANTHER" id="PTHR12917:SF1">
    <property type="entry name" value="AT13091P"/>
    <property type="match status" value="1"/>
</dbReference>
<reference evidence="7 8" key="1">
    <citation type="submission" date="2023-04" db="EMBL/GenBank/DDBJ databases">
        <title>Genome of Basidiobolus ranarum AG-B5.</title>
        <authorList>
            <person name="Stajich J.E."/>
            <person name="Carter-House D."/>
            <person name="Gryganskyi A."/>
        </authorList>
    </citation>
    <scope>NUCLEOTIDE SEQUENCE [LARGE SCALE GENOMIC DNA]</scope>
    <source>
        <strain evidence="7 8">AG-B5</strain>
    </source>
</reference>
<dbReference type="EMBL" id="JASJQH010008304">
    <property type="protein sequence ID" value="KAK9693663.1"/>
    <property type="molecule type" value="Genomic_DNA"/>
</dbReference>
<feature type="region of interest" description="Disordered" evidence="5">
    <location>
        <begin position="106"/>
        <end position="157"/>
    </location>
</feature>
<dbReference type="SUPFAM" id="SSF50630">
    <property type="entry name" value="Acid proteases"/>
    <property type="match status" value="1"/>
</dbReference>
<dbReference type="InterPro" id="IPR019103">
    <property type="entry name" value="Peptidase_aspartic_DDI1-type"/>
</dbReference>
<evidence type="ECO:0000256" key="1">
    <source>
        <dbReference type="ARBA" id="ARBA00009136"/>
    </source>
</evidence>
<keyword evidence="3" id="KW-0064">Aspartyl protease</keyword>
<dbReference type="SUPFAM" id="SSF46934">
    <property type="entry name" value="UBA-like"/>
    <property type="match status" value="1"/>
</dbReference>
<dbReference type="InterPro" id="IPR021109">
    <property type="entry name" value="Peptidase_aspartic_dom_sf"/>
</dbReference>
<keyword evidence="2" id="KW-0645">Protease</keyword>
<dbReference type="Gene3D" id="1.10.8.10">
    <property type="entry name" value="DNA helicase RuvA subunit, C-terminal domain"/>
    <property type="match status" value="1"/>
</dbReference>
<evidence type="ECO:0000256" key="4">
    <source>
        <dbReference type="ARBA" id="ARBA00022801"/>
    </source>
</evidence>
<name>A0ABR2VQA6_9FUNG</name>
<evidence type="ECO:0000256" key="3">
    <source>
        <dbReference type="ARBA" id="ARBA00022750"/>
    </source>
</evidence>
<comment type="caution">
    <text evidence="7">The sequence shown here is derived from an EMBL/GenBank/DDBJ whole genome shotgun (WGS) entry which is preliminary data.</text>
</comment>
<organism evidence="7 8">
    <name type="scientific">Basidiobolus ranarum</name>
    <dbReference type="NCBI Taxonomy" id="34480"/>
    <lineage>
        <taxon>Eukaryota</taxon>
        <taxon>Fungi</taxon>
        <taxon>Fungi incertae sedis</taxon>
        <taxon>Zoopagomycota</taxon>
        <taxon>Entomophthoromycotina</taxon>
        <taxon>Basidiobolomycetes</taxon>
        <taxon>Basidiobolales</taxon>
        <taxon>Basidiobolaceae</taxon>
        <taxon>Basidiobolus</taxon>
    </lineage>
</organism>
<proteinExistence type="inferred from homology"/>
<sequence length="194" mass="20589">MLNLLVSPDCAQACGLMRLLDTRFAGIAKGVGTAKILGRVHSAQLKVGSDLFLQCSFTVMEGKGVDLLFGLDMLRRHQACIDLRNNSLIINDREIPFLAEHELPKDFGEDETVTETKSTGPSIPGTNISGLSAPLPNVTASGPSSSQPSSTQQTKYSEESIQIITNLGISREEAIAALDAANGNPDVAASMLFS</sequence>
<dbReference type="Proteomes" id="UP001479436">
    <property type="component" value="Unassembled WGS sequence"/>
</dbReference>
<evidence type="ECO:0000313" key="8">
    <source>
        <dbReference type="Proteomes" id="UP001479436"/>
    </source>
</evidence>
<evidence type="ECO:0000256" key="5">
    <source>
        <dbReference type="SAM" id="MobiDB-lite"/>
    </source>
</evidence>
<protein>
    <submittedName>
        <fullName evidence="7">DNA damage-inducible protein 1</fullName>
    </submittedName>
</protein>
<keyword evidence="8" id="KW-1185">Reference proteome</keyword>
<dbReference type="Pfam" id="PF00627">
    <property type="entry name" value="UBA"/>
    <property type="match status" value="1"/>
</dbReference>
<dbReference type="Pfam" id="PF09668">
    <property type="entry name" value="Asp_protease"/>
    <property type="match status" value="1"/>
</dbReference>
<dbReference type="PROSITE" id="PS50030">
    <property type="entry name" value="UBA"/>
    <property type="match status" value="1"/>
</dbReference>
<keyword evidence="4" id="KW-0378">Hydrolase</keyword>
<feature type="compositionally biased region" description="Polar residues" evidence="5">
    <location>
        <begin position="115"/>
        <end position="130"/>
    </location>
</feature>
<evidence type="ECO:0000259" key="6">
    <source>
        <dbReference type="PROSITE" id="PS50030"/>
    </source>
</evidence>
<feature type="domain" description="UBA" evidence="6">
    <location>
        <begin position="155"/>
        <end position="194"/>
    </location>
</feature>
<dbReference type="SMART" id="SM00165">
    <property type="entry name" value="UBA"/>
    <property type="match status" value="1"/>
</dbReference>
<evidence type="ECO:0000256" key="2">
    <source>
        <dbReference type="ARBA" id="ARBA00022670"/>
    </source>
</evidence>
<accession>A0ABR2VQA6</accession>
<dbReference type="Gene3D" id="2.40.70.10">
    <property type="entry name" value="Acid Proteases"/>
    <property type="match status" value="1"/>
</dbReference>
<dbReference type="InterPro" id="IPR015940">
    <property type="entry name" value="UBA"/>
</dbReference>
<comment type="similarity">
    <text evidence="1">Belongs to the DDI1 family.</text>
</comment>